<accession>A0AAW6UX58</accession>
<feature type="chain" id="PRO_5043420224" description="Lipoprotein" evidence="1">
    <location>
        <begin position="23"/>
        <end position="305"/>
    </location>
</feature>
<dbReference type="RefSeq" id="WP_284067683.1">
    <property type="nucleotide sequence ID" value="NZ_JASKNE010000001.1"/>
</dbReference>
<keyword evidence="1" id="KW-0732">Signal</keyword>
<name>A0AAW6UX58_9GAMM</name>
<gene>
    <name evidence="2" type="ORF">QOR41_14255</name>
</gene>
<dbReference type="AlphaFoldDB" id="A0AAW6UX58"/>
<evidence type="ECO:0000313" key="2">
    <source>
        <dbReference type="EMBL" id="MDK1684956.1"/>
    </source>
</evidence>
<comment type="caution">
    <text evidence="2">The sequence shown here is derived from an EMBL/GenBank/DDBJ whole genome shotgun (WGS) entry which is preliminary data.</text>
</comment>
<dbReference type="Proteomes" id="UP001241935">
    <property type="component" value="Unassembled WGS sequence"/>
</dbReference>
<reference evidence="2" key="1">
    <citation type="submission" date="2023-04" db="EMBL/GenBank/DDBJ databases">
        <title>The environmental microbiomes in feedlot watering bowls are a reservoir of florfenicol resistance for bovine respiratory disease pathogens.</title>
        <authorList>
            <person name="Kos D.W."/>
            <person name="Ruzzini A.C."/>
            <person name="Schreiner B."/>
            <person name="Jelinski M.D."/>
        </authorList>
    </citation>
    <scope>NUCLEOTIDE SEQUENCE</scope>
    <source>
        <strain evidence="2">WB3</strain>
    </source>
</reference>
<organism evidence="2 3">
    <name type="scientific">Acinetobacter terrestris</name>
    <dbReference type="NCBI Taxonomy" id="2529843"/>
    <lineage>
        <taxon>Bacteria</taxon>
        <taxon>Pseudomonadati</taxon>
        <taxon>Pseudomonadota</taxon>
        <taxon>Gammaproteobacteria</taxon>
        <taxon>Moraxellales</taxon>
        <taxon>Moraxellaceae</taxon>
        <taxon>Acinetobacter</taxon>
        <taxon>Acinetobacter Taxon 24</taxon>
    </lineage>
</organism>
<evidence type="ECO:0008006" key="4">
    <source>
        <dbReference type="Google" id="ProtNLM"/>
    </source>
</evidence>
<evidence type="ECO:0000313" key="3">
    <source>
        <dbReference type="Proteomes" id="UP001241935"/>
    </source>
</evidence>
<evidence type="ECO:0000256" key="1">
    <source>
        <dbReference type="SAM" id="SignalP"/>
    </source>
</evidence>
<sequence>MKFIKIILTLYLSCFISSCTYSQDMRQNKESLINNTKNITQDDVFQCQFDDEYINFCSNKHIELYNKKIKSTPNFANDKILLVIDARRDIGKGLPRVVKSIVVLDPKTNKVFSLIQTVGHFVDNRLEEIEEEPAQIKFSKNNNKLCLSGTTYSYKDNNINVENECYRFNIKSFEKISKNKLFLKNNEPFVFPYDSTLHKQCILNFDKQKCSKIKLISSKNLLKKYDFINPQDGDSLILPKNEKTGIFLILSPFEDETGDSLRIMKVKGQELIGEKFISTKQKATIDKDYNLEYFEGKQKRAISLK</sequence>
<dbReference type="EMBL" id="JASKNE010000001">
    <property type="protein sequence ID" value="MDK1684956.1"/>
    <property type="molecule type" value="Genomic_DNA"/>
</dbReference>
<protein>
    <recommendedName>
        <fullName evidence="4">Lipoprotein</fullName>
    </recommendedName>
</protein>
<proteinExistence type="predicted"/>
<dbReference type="PROSITE" id="PS51257">
    <property type="entry name" value="PROKAR_LIPOPROTEIN"/>
    <property type="match status" value="1"/>
</dbReference>
<feature type="signal peptide" evidence="1">
    <location>
        <begin position="1"/>
        <end position="22"/>
    </location>
</feature>